<dbReference type="Proteomes" id="UP000030019">
    <property type="component" value="Unassembled WGS sequence"/>
</dbReference>
<reference evidence="1 2" key="1">
    <citation type="submission" date="2014-06" db="EMBL/GenBank/DDBJ databases">
        <authorList>
            <person name="Teng J.L."/>
            <person name="Huang Y."/>
            <person name="Tse H."/>
            <person name="Lau S.K."/>
            <person name="Woo P.C."/>
        </authorList>
    </citation>
    <scope>NUCLEOTIDE SEQUENCE [LARGE SCALE GENOMIC DNA]</scope>
    <source>
        <strain evidence="1 2">HKU4</strain>
    </source>
</reference>
<name>A0A0A0DG57_9STRE</name>
<dbReference type="PATRIC" id="fig|176090.4.peg.504"/>
<dbReference type="STRING" id="176090.SSIN_0510"/>
<sequence length="42" mass="4870">MFCSHFLILSRLMKPFLITPHYIIFHGVCDRTNSSSVSIKKT</sequence>
<organism evidence="1 2">
    <name type="scientific">Streptococcus sinensis</name>
    <dbReference type="NCBI Taxonomy" id="176090"/>
    <lineage>
        <taxon>Bacteria</taxon>
        <taxon>Bacillati</taxon>
        <taxon>Bacillota</taxon>
        <taxon>Bacilli</taxon>
        <taxon>Lactobacillales</taxon>
        <taxon>Streptococcaceae</taxon>
        <taxon>Streptococcus</taxon>
    </lineage>
</organism>
<dbReference type="AlphaFoldDB" id="A0A0A0DG57"/>
<dbReference type="EMBL" id="JPEN01000038">
    <property type="protein sequence ID" value="KGM37716.1"/>
    <property type="molecule type" value="Genomic_DNA"/>
</dbReference>
<evidence type="ECO:0000313" key="2">
    <source>
        <dbReference type="Proteomes" id="UP000030019"/>
    </source>
</evidence>
<keyword evidence="2" id="KW-1185">Reference proteome</keyword>
<proteinExistence type="predicted"/>
<gene>
    <name evidence="1" type="ORF">SSIN_0510</name>
</gene>
<accession>A0A0A0DG57</accession>
<evidence type="ECO:0000313" key="1">
    <source>
        <dbReference type="EMBL" id="KGM37716.1"/>
    </source>
</evidence>
<protein>
    <submittedName>
        <fullName evidence="1">Uncharacterized protein</fullName>
    </submittedName>
</protein>
<comment type="caution">
    <text evidence="1">The sequence shown here is derived from an EMBL/GenBank/DDBJ whole genome shotgun (WGS) entry which is preliminary data.</text>
</comment>